<gene>
    <name evidence="1" type="ORF">BDV98DRAFT_312908</name>
</gene>
<evidence type="ECO:0000313" key="1">
    <source>
        <dbReference type="EMBL" id="TFL04312.1"/>
    </source>
</evidence>
<dbReference type="AlphaFoldDB" id="A0A5C3QR30"/>
<evidence type="ECO:0000313" key="2">
    <source>
        <dbReference type="Proteomes" id="UP000305067"/>
    </source>
</evidence>
<name>A0A5C3QR30_9AGAR</name>
<dbReference type="Proteomes" id="UP000305067">
    <property type="component" value="Unassembled WGS sequence"/>
</dbReference>
<sequence>MNSQNKATFSFPESMEINIDALQCALSIRPPVTSGTVSVPSDQCVFYYDLQDGQARKPNFSNVSSAEVADLVDACQPATFGRNDEDVLDESYRKAGKLEPSSFATNVQLAELRAKVQNTLAEGTGKGWKRSCTS</sequence>
<reference evidence="1 2" key="1">
    <citation type="journal article" date="2019" name="Nat. Ecol. Evol.">
        <title>Megaphylogeny resolves global patterns of mushroom evolution.</title>
        <authorList>
            <person name="Varga T."/>
            <person name="Krizsan K."/>
            <person name="Foldi C."/>
            <person name="Dima B."/>
            <person name="Sanchez-Garcia M."/>
            <person name="Sanchez-Ramirez S."/>
            <person name="Szollosi G.J."/>
            <person name="Szarkandi J.G."/>
            <person name="Papp V."/>
            <person name="Albert L."/>
            <person name="Andreopoulos W."/>
            <person name="Angelini C."/>
            <person name="Antonin V."/>
            <person name="Barry K.W."/>
            <person name="Bougher N.L."/>
            <person name="Buchanan P."/>
            <person name="Buyck B."/>
            <person name="Bense V."/>
            <person name="Catcheside P."/>
            <person name="Chovatia M."/>
            <person name="Cooper J."/>
            <person name="Damon W."/>
            <person name="Desjardin D."/>
            <person name="Finy P."/>
            <person name="Geml J."/>
            <person name="Haridas S."/>
            <person name="Hughes K."/>
            <person name="Justo A."/>
            <person name="Karasinski D."/>
            <person name="Kautmanova I."/>
            <person name="Kiss B."/>
            <person name="Kocsube S."/>
            <person name="Kotiranta H."/>
            <person name="LaButti K.M."/>
            <person name="Lechner B.E."/>
            <person name="Liimatainen K."/>
            <person name="Lipzen A."/>
            <person name="Lukacs Z."/>
            <person name="Mihaltcheva S."/>
            <person name="Morgado L.N."/>
            <person name="Niskanen T."/>
            <person name="Noordeloos M.E."/>
            <person name="Ohm R.A."/>
            <person name="Ortiz-Santana B."/>
            <person name="Ovrebo C."/>
            <person name="Racz N."/>
            <person name="Riley R."/>
            <person name="Savchenko A."/>
            <person name="Shiryaev A."/>
            <person name="Soop K."/>
            <person name="Spirin V."/>
            <person name="Szebenyi C."/>
            <person name="Tomsovsky M."/>
            <person name="Tulloss R.E."/>
            <person name="Uehling J."/>
            <person name="Grigoriev I.V."/>
            <person name="Vagvolgyi C."/>
            <person name="Papp T."/>
            <person name="Martin F.M."/>
            <person name="Miettinen O."/>
            <person name="Hibbett D.S."/>
            <person name="Nagy L.G."/>
        </authorList>
    </citation>
    <scope>NUCLEOTIDE SEQUENCE [LARGE SCALE GENOMIC DNA]</scope>
    <source>
        <strain evidence="1 2">CBS 309.79</strain>
    </source>
</reference>
<dbReference type="EMBL" id="ML178818">
    <property type="protein sequence ID" value="TFL04312.1"/>
    <property type="molecule type" value="Genomic_DNA"/>
</dbReference>
<protein>
    <submittedName>
        <fullName evidence="1">Uncharacterized protein</fullName>
    </submittedName>
</protein>
<accession>A0A5C3QR30</accession>
<proteinExistence type="predicted"/>
<dbReference type="STRING" id="1884261.A0A5C3QR30"/>
<organism evidence="1 2">
    <name type="scientific">Pterulicium gracile</name>
    <dbReference type="NCBI Taxonomy" id="1884261"/>
    <lineage>
        <taxon>Eukaryota</taxon>
        <taxon>Fungi</taxon>
        <taxon>Dikarya</taxon>
        <taxon>Basidiomycota</taxon>
        <taxon>Agaricomycotina</taxon>
        <taxon>Agaricomycetes</taxon>
        <taxon>Agaricomycetidae</taxon>
        <taxon>Agaricales</taxon>
        <taxon>Pleurotineae</taxon>
        <taxon>Pterulaceae</taxon>
        <taxon>Pterulicium</taxon>
    </lineage>
</organism>
<keyword evidence="2" id="KW-1185">Reference proteome</keyword>
<dbReference type="OrthoDB" id="27483at2759"/>